<dbReference type="InterPro" id="IPR023267">
    <property type="entry name" value="RCMT"/>
</dbReference>
<dbReference type="GO" id="GO:0008173">
    <property type="term" value="F:RNA methyltransferase activity"/>
    <property type="evidence" value="ECO:0007669"/>
    <property type="project" value="InterPro"/>
</dbReference>
<evidence type="ECO:0000313" key="4">
    <source>
        <dbReference type="Proteomes" id="UP000007350"/>
    </source>
</evidence>
<protein>
    <recommendedName>
        <fullName evidence="5">Methyltransferase</fullName>
    </recommendedName>
</protein>
<evidence type="ECO:0000313" key="3">
    <source>
        <dbReference type="EMBL" id="EKF33413.1"/>
    </source>
</evidence>
<proteinExistence type="predicted"/>
<accession>K2MDW7</accession>
<feature type="region of interest" description="Disordered" evidence="1">
    <location>
        <begin position="492"/>
        <end position="514"/>
    </location>
</feature>
<keyword evidence="2" id="KW-0472">Membrane</keyword>
<dbReference type="PANTHER" id="PTHR22808:SF30">
    <property type="entry name" value="SAM-DEPENDENT MTASE RSMB_NOP-TYPE DOMAIN-CONTAINING PROTEIN"/>
    <property type="match status" value="1"/>
</dbReference>
<evidence type="ECO:0008006" key="5">
    <source>
        <dbReference type="Google" id="ProtNLM"/>
    </source>
</evidence>
<evidence type="ECO:0000256" key="2">
    <source>
        <dbReference type="SAM" id="Phobius"/>
    </source>
</evidence>
<feature type="transmembrane region" description="Helical" evidence="2">
    <location>
        <begin position="12"/>
        <end position="40"/>
    </location>
</feature>
<evidence type="ECO:0000256" key="1">
    <source>
        <dbReference type="SAM" id="MobiDB-lite"/>
    </source>
</evidence>
<dbReference type="SUPFAM" id="SSF53335">
    <property type="entry name" value="S-adenosyl-L-methionine-dependent methyltransferases"/>
    <property type="match status" value="1"/>
</dbReference>
<dbReference type="EMBL" id="AHKC01009262">
    <property type="protein sequence ID" value="EKF33413.1"/>
    <property type="molecule type" value="Genomic_DNA"/>
</dbReference>
<sequence>MVGRVYGRTHPHYFLLLLVSSLTEYCTSSYLIFCSFLFLFQWRGCVKEGGQHESHTGMFRFARLARRGRRPNVPHTIASLPAPSLRSGWGKIGRMSSEERREVVEGAWRQAKTVQLLPDASDRDAGGFVDGVSFRTDEEVEAFLAEEMREDRAEHDIPALELSRNFFEELAQAADSEVDMENALESTPASDVEREEEERDVHRQFFSDFYVQQGIIRAEEKYEFVDAMLRPPTVMLMMNAGMPFVRLMIRCQLEQHLRVLQTGRSGVVFVPHPVHPLLYMVDVVPTQRVEDLLRLPYTQERSLPAQREMQETLALNSTDDSNASPACSSAEAQTEMRSLEVDLMESLLNDGISTNELQTIHTGKEETKEEECGSGERFALEQFGEETALDLQLEMPRAPLSTGHLYWLQRQIASDTLIDMDMLGVMLPLACGLCRNAGNGAIVLDMSSRSLNAQQYSYGKDIAGHFGISRTGVAEEAGEKALEAVVISLVPPKPPQRKSRRHRDALQRPKATLNEVPEDEVTLGMGQLYTAGYHVGIENRITGRGPSRYLWEALRGKCDAVLCFPDTTADGRRPRTVLGASGEDEEKEAVANRFVSVCSKVNKLFPYMRQELAQALEYVRTQGGVVVYATHSMNPLENEAVICSVLTEFKRKYPGREYRPFSLLERTTGEETELLRSFMARGHQGLKTWVPLQDGPPEQDPSFCDEEIVSMVARYSWRAAPLRTDGDVCFFCVIQLYESFSSLPLPPSPPVVRRTDIPAISAFPWLDTVRLHDHWGLLIHRREEKSAFVAVTPAVLHMANALTSPHRKNGYGVIDYGVCISFDCERHSQPQEGVVVSSLSGTLLALALCDSINENYRSSHVLELPVAALLELLHTRKISLRRVSEVLGDFPSGLGASVLAEGVSTVFLKAAVPEIGKPEVDEMEIHEAVTSELNKLVVVAQAKVHRCPHTQMNTTVLTLECAKVHECSELEERVVAIGDALRYLLRRLDYPATAWGPVNTVGDEGPQVRDDEYEVEAPVSSASTKDFDSLLGSRAMSHHRRKMQRLGNKLRSLGGGEDGPVNDWERDLRHTRRMKRLAVTPSSLHKV</sequence>
<gene>
    <name evidence="3" type="ORF">MOQ_002720</name>
</gene>
<dbReference type="GO" id="GO:0001510">
    <property type="term" value="P:RNA methylation"/>
    <property type="evidence" value="ECO:0007669"/>
    <property type="project" value="InterPro"/>
</dbReference>
<name>K2MDW7_TRYCR</name>
<dbReference type="Gene3D" id="3.40.50.150">
    <property type="entry name" value="Vaccinia Virus protein VP39"/>
    <property type="match status" value="1"/>
</dbReference>
<comment type="caution">
    <text evidence="3">The sequence shown here is derived from an EMBL/GenBank/DDBJ whole genome shotgun (WGS) entry which is preliminary data.</text>
</comment>
<reference evidence="3 4" key="1">
    <citation type="journal article" date="2012" name="BMC Genomics">
        <title>Comparative genomic analysis of human infective Trypanosoma cruzi lineages with the bat-restricted subspecies T. cruzi marinkellei.</title>
        <authorList>
            <person name="Franzen O."/>
            <person name="Talavera-Lopez C."/>
            <person name="Ochaya S."/>
            <person name="Butler C.E."/>
            <person name="Messenger L.A."/>
            <person name="Lewis M.D."/>
            <person name="Llewellyn M.S."/>
            <person name="Marinkelle C.J."/>
            <person name="Tyler K.M."/>
            <person name="Miles M.A."/>
            <person name="Andersson B."/>
        </authorList>
    </citation>
    <scope>NUCLEOTIDE SEQUENCE [LARGE SCALE GENOMIC DNA]</scope>
    <source>
        <strain evidence="3 4">B7</strain>
    </source>
</reference>
<dbReference type="PANTHER" id="PTHR22808">
    <property type="entry name" value="NCL1 YEAST -RELATED NOL1/NOP2/FMU SUN DOMAIN-CONTAINING"/>
    <property type="match status" value="1"/>
</dbReference>
<keyword evidence="4" id="KW-1185">Reference proteome</keyword>
<organism evidence="3 4">
    <name type="scientific">Trypanosoma cruzi marinkellei</name>
    <dbReference type="NCBI Taxonomy" id="85056"/>
    <lineage>
        <taxon>Eukaryota</taxon>
        <taxon>Discoba</taxon>
        <taxon>Euglenozoa</taxon>
        <taxon>Kinetoplastea</taxon>
        <taxon>Metakinetoplastina</taxon>
        <taxon>Trypanosomatida</taxon>
        <taxon>Trypanosomatidae</taxon>
        <taxon>Trypanosoma</taxon>
        <taxon>Schizotrypanum</taxon>
    </lineage>
</organism>
<dbReference type="AlphaFoldDB" id="K2MDW7"/>
<keyword evidence="2" id="KW-1133">Transmembrane helix</keyword>
<dbReference type="OrthoDB" id="273424at2759"/>
<keyword evidence="2" id="KW-0812">Transmembrane</keyword>
<dbReference type="Proteomes" id="UP000007350">
    <property type="component" value="Unassembled WGS sequence"/>
</dbReference>
<dbReference type="InterPro" id="IPR029063">
    <property type="entry name" value="SAM-dependent_MTases_sf"/>
</dbReference>